<dbReference type="AlphaFoldDB" id="A0A1S7PMN9"/>
<evidence type="ECO:0000313" key="2">
    <source>
        <dbReference type="EMBL" id="CUX23760.1"/>
    </source>
</evidence>
<proteinExistence type="predicted"/>
<dbReference type="STRING" id="1183432.AGR3A_Cc270023"/>
<evidence type="ECO:0008006" key="4">
    <source>
        <dbReference type="Google" id="ProtNLM"/>
    </source>
</evidence>
<dbReference type="EMBL" id="FBWK01000020">
    <property type="protein sequence ID" value="CUX23760.1"/>
    <property type="molecule type" value="Genomic_DNA"/>
</dbReference>
<gene>
    <name evidence="2" type="ORF">AGR3A_Cc270023</name>
</gene>
<dbReference type="Proteomes" id="UP000191988">
    <property type="component" value="Unassembled WGS sequence"/>
</dbReference>
<dbReference type="Pfam" id="PF02620">
    <property type="entry name" value="YceD"/>
    <property type="match status" value="1"/>
</dbReference>
<sequence>MRFTMNTRHAANDDLPFSYPVKVGHISANPVRIGLEANAEELKALAKFWNVVSVEYLKAELQVTRWKKDGVKIKGEVHAAVTQSCVVTLEPVTSKIDEPVEHIFVPEGSKLARMVTNEEGEIVLDPDGPDIPDQFTGDSIDVGAAVAEFAALAIDPYPRKSDAEFPEAADKEPEEEKRPSPFAALKDWKKD</sequence>
<name>A0A1S7PMN9_9HYPH</name>
<accession>A0A1S7PMN9</accession>
<protein>
    <recommendedName>
        <fullName evidence="4">Metal-binding protein</fullName>
    </recommendedName>
</protein>
<evidence type="ECO:0000313" key="3">
    <source>
        <dbReference type="Proteomes" id="UP000191988"/>
    </source>
</evidence>
<feature type="compositionally biased region" description="Basic and acidic residues" evidence="1">
    <location>
        <begin position="160"/>
        <end position="179"/>
    </location>
</feature>
<keyword evidence="3" id="KW-1185">Reference proteome</keyword>
<evidence type="ECO:0000256" key="1">
    <source>
        <dbReference type="SAM" id="MobiDB-lite"/>
    </source>
</evidence>
<reference evidence="3" key="1">
    <citation type="submission" date="2016-01" db="EMBL/GenBank/DDBJ databases">
        <authorList>
            <person name="Regsiter A."/>
            <person name="william w."/>
        </authorList>
    </citation>
    <scope>NUCLEOTIDE SEQUENCE [LARGE SCALE GENOMIC DNA]</scope>
    <source>
        <strain evidence="3">CFBP 6623</strain>
    </source>
</reference>
<feature type="region of interest" description="Disordered" evidence="1">
    <location>
        <begin position="160"/>
        <end position="191"/>
    </location>
</feature>
<organism evidence="2 3">
    <name type="scientific">Agrobacterium tomkonis CFBP 6623</name>
    <dbReference type="NCBI Taxonomy" id="1183432"/>
    <lineage>
        <taxon>Bacteria</taxon>
        <taxon>Pseudomonadati</taxon>
        <taxon>Pseudomonadota</taxon>
        <taxon>Alphaproteobacteria</taxon>
        <taxon>Hyphomicrobiales</taxon>
        <taxon>Rhizobiaceae</taxon>
        <taxon>Rhizobium/Agrobacterium group</taxon>
        <taxon>Agrobacterium</taxon>
        <taxon>Agrobacterium tumefaciens complex</taxon>
    </lineage>
</organism>
<dbReference type="InterPro" id="IPR003772">
    <property type="entry name" value="YceD"/>
</dbReference>